<protein>
    <recommendedName>
        <fullName evidence="5">Ribosomal eL28/Mak16 domain-containing protein</fullName>
    </recommendedName>
</protein>
<organism evidence="6 7">
    <name type="scientific">[Myrmecia] bisecta</name>
    <dbReference type="NCBI Taxonomy" id="41462"/>
    <lineage>
        <taxon>Eukaryota</taxon>
        <taxon>Viridiplantae</taxon>
        <taxon>Chlorophyta</taxon>
        <taxon>core chlorophytes</taxon>
        <taxon>Trebouxiophyceae</taxon>
        <taxon>Trebouxiales</taxon>
        <taxon>Trebouxiaceae</taxon>
        <taxon>Myrmecia</taxon>
    </lineage>
</organism>
<feature type="domain" description="Ribosomal eL28/Mak16" evidence="5">
    <location>
        <begin position="5"/>
        <end position="118"/>
    </location>
</feature>
<dbReference type="AlphaFoldDB" id="A0AAW1R9C6"/>
<comment type="caution">
    <text evidence="6">The sequence shown here is derived from an EMBL/GenBank/DDBJ whole genome shotgun (WGS) entry which is preliminary data.</text>
</comment>
<keyword evidence="7" id="KW-1185">Reference proteome</keyword>
<comment type="similarity">
    <text evidence="1">Belongs to the eukaryotic ribosomal protein eL28 family.</text>
</comment>
<dbReference type="FunFam" id="3.30.390.110:FF:000002">
    <property type="entry name" value="60S ribosomal protein L28"/>
    <property type="match status" value="1"/>
</dbReference>
<dbReference type="Gene3D" id="3.30.390.110">
    <property type="match status" value="1"/>
</dbReference>
<gene>
    <name evidence="6" type="ORF">WJX72_011555</name>
</gene>
<dbReference type="PANTHER" id="PTHR10544">
    <property type="entry name" value="60S RIBOSOMAL PROTEIN L28"/>
    <property type="match status" value="1"/>
</dbReference>
<evidence type="ECO:0000256" key="2">
    <source>
        <dbReference type="ARBA" id="ARBA00022980"/>
    </source>
</evidence>
<dbReference type="InterPro" id="IPR029004">
    <property type="entry name" value="Ribosomal_eL28/Mak16"/>
</dbReference>
<dbReference type="GO" id="GO:0005840">
    <property type="term" value="C:ribosome"/>
    <property type="evidence" value="ECO:0007669"/>
    <property type="project" value="UniProtKB-KW"/>
</dbReference>
<dbReference type="Pfam" id="PF01778">
    <property type="entry name" value="Ribosomal_L28e"/>
    <property type="match status" value="1"/>
</dbReference>
<dbReference type="EMBL" id="JALJOR010000001">
    <property type="protein sequence ID" value="KAK9830401.1"/>
    <property type="molecule type" value="Genomic_DNA"/>
</dbReference>
<dbReference type="GO" id="GO:0003735">
    <property type="term" value="F:structural constituent of ribosome"/>
    <property type="evidence" value="ECO:0007669"/>
    <property type="project" value="InterPro"/>
</dbReference>
<accession>A0AAW1R9C6</accession>
<dbReference type="GO" id="GO:1990904">
    <property type="term" value="C:ribonucleoprotein complex"/>
    <property type="evidence" value="ECO:0007669"/>
    <property type="project" value="UniProtKB-KW"/>
</dbReference>
<keyword evidence="2" id="KW-0689">Ribosomal protein</keyword>
<reference evidence="6 7" key="1">
    <citation type="journal article" date="2024" name="Nat. Commun.">
        <title>Phylogenomics reveals the evolutionary origins of lichenization in chlorophyte algae.</title>
        <authorList>
            <person name="Puginier C."/>
            <person name="Libourel C."/>
            <person name="Otte J."/>
            <person name="Skaloud P."/>
            <person name="Haon M."/>
            <person name="Grisel S."/>
            <person name="Petersen M."/>
            <person name="Berrin J.G."/>
            <person name="Delaux P.M."/>
            <person name="Dal Grande F."/>
            <person name="Keller J."/>
        </authorList>
    </citation>
    <scope>NUCLEOTIDE SEQUENCE [LARGE SCALE GENOMIC DNA]</scope>
    <source>
        <strain evidence="6 7">SAG 2043</strain>
    </source>
</reference>
<keyword evidence="3" id="KW-0687">Ribonucleoprotein</keyword>
<evidence type="ECO:0000256" key="4">
    <source>
        <dbReference type="SAM" id="MobiDB-lite"/>
    </source>
</evidence>
<evidence type="ECO:0000313" key="6">
    <source>
        <dbReference type="EMBL" id="KAK9830401.1"/>
    </source>
</evidence>
<dbReference type="GO" id="GO:0006412">
    <property type="term" value="P:translation"/>
    <property type="evidence" value="ECO:0007669"/>
    <property type="project" value="InterPro"/>
</dbReference>
<evidence type="ECO:0000259" key="5">
    <source>
        <dbReference type="Pfam" id="PF01778"/>
    </source>
</evidence>
<evidence type="ECO:0000256" key="3">
    <source>
        <dbReference type="ARBA" id="ARBA00023274"/>
    </source>
</evidence>
<proteinExistence type="inferred from homology"/>
<evidence type="ECO:0000313" key="7">
    <source>
        <dbReference type="Proteomes" id="UP001489004"/>
    </source>
</evidence>
<dbReference type="InterPro" id="IPR002672">
    <property type="entry name" value="Ribosomal_eL28"/>
</dbReference>
<evidence type="ECO:0000256" key="1">
    <source>
        <dbReference type="ARBA" id="ARBA00007926"/>
    </source>
</evidence>
<feature type="region of interest" description="Disordered" evidence="4">
    <location>
        <begin position="64"/>
        <end position="99"/>
    </location>
</feature>
<dbReference type="Proteomes" id="UP001489004">
    <property type="component" value="Unassembled WGS sequence"/>
</dbReference>
<name>A0AAW1R9C6_9CHLO</name>
<sequence>MSSQLVWQLVKNYNSFMVKGLNGSTFSTEPGNLFNKHSYKYSGLANEKTVHIEAGDDMAVTVTKSRTKNAQKPAAARHSTTSKKHVRRQATSLGKEVQHFRPDLKAAALARLSAVNKSQRTKRGSKAAKSS</sequence>